<feature type="region of interest" description="Disordered" evidence="1">
    <location>
        <begin position="369"/>
        <end position="423"/>
    </location>
</feature>
<evidence type="ECO:0000313" key="3">
    <source>
        <dbReference type="Proteomes" id="UP000053647"/>
    </source>
</evidence>
<evidence type="ECO:0000313" key="2">
    <source>
        <dbReference type="EMBL" id="KIJ10511.1"/>
    </source>
</evidence>
<dbReference type="EMBL" id="KN819404">
    <property type="protein sequence ID" value="KIJ10511.1"/>
    <property type="molecule type" value="Genomic_DNA"/>
</dbReference>
<dbReference type="HOGENOM" id="CLU_530071_0_0_1"/>
<gene>
    <name evidence="2" type="ORF">PAXINDRAFT_102004</name>
</gene>
<reference evidence="2 3" key="1">
    <citation type="submission" date="2014-06" db="EMBL/GenBank/DDBJ databases">
        <authorList>
            <consortium name="DOE Joint Genome Institute"/>
            <person name="Kuo A."/>
            <person name="Kohler A."/>
            <person name="Nagy L.G."/>
            <person name="Floudas D."/>
            <person name="Copeland A."/>
            <person name="Barry K.W."/>
            <person name="Cichocki N."/>
            <person name="Veneault-Fourrey C."/>
            <person name="LaButti K."/>
            <person name="Lindquist E.A."/>
            <person name="Lipzen A."/>
            <person name="Lundell T."/>
            <person name="Morin E."/>
            <person name="Murat C."/>
            <person name="Sun H."/>
            <person name="Tunlid A."/>
            <person name="Henrissat B."/>
            <person name="Grigoriev I.V."/>
            <person name="Hibbett D.S."/>
            <person name="Martin F."/>
            <person name="Nordberg H.P."/>
            <person name="Cantor M.N."/>
            <person name="Hua S.X."/>
        </authorList>
    </citation>
    <scope>NUCLEOTIDE SEQUENCE [LARGE SCALE GENOMIC DNA]</scope>
    <source>
        <strain evidence="2 3">ATCC 200175</strain>
    </source>
</reference>
<dbReference type="AlphaFoldDB" id="A0A0C9TTI1"/>
<protein>
    <submittedName>
        <fullName evidence="2">Uncharacterized protein</fullName>
    </submittedName>
</protein>
<feature type="compositionally biased region" description="Polar residues" evidence="1">
    <location>
        <begin position="369"/>
        <end position="381"/>
    </location>
</feature>
<keyword evidence="3" id="KW-1185">Reference proteome</keyword>
<dbReference type="Proteomes" id="UP000053647">
    <property type="component" value="Unassembled WGS sequence"/>
</dbReference>
<evidence type="ECO:0000256" key="1">
    <source>
        <dbReference type="SAM" id="MobiDB-lite"/>
    </source>
</evidence>
<organism evidence="2 3">
    <name type="scientific">Paxillus involutus ATCC 200175</name>
    <dbReference type="NCBI Taxonomy" id="664439"/>
    <lineage>
        <taxon>Eukaryota</taxon>
        <taxon>Fungi</taxon>
        <taxon>Dikarya</taxon>
        <taxon>Basidiomycota</taxon>
        <taxon>Agaricomycotina</taxon>
        <taxon>Agaricomycetes</taxon>
        <taxon>Agaricomycetidae</taxon>
        <taxon>Boletales</taxon>
        <taxon>Paxilineae</taxon>
        <taxon>Paxillaceae</taxon>
        <taxon>Paxillus</taxon>
    </lineage>
</organism>
<accession>A0A0C9TTI1</accession>
<dbReference type="OrthoDB" id="2691214at2759"/>
<proteinExistence type="predicted"/>
<sequence>MANPTHSDWLYLDKESHQSCPTELRQLLAYVLHLRSYWQPEGRAKLVIPSSWMELLAFKEHGWRPECTGDRSCTFRQVRFGGVGEAGTGACDEEVSRDIVSQLLINSGIEGSSTSTSSVSRVFGGISGCMIRRDAATLYSSRSKVRPLAFALVHCQDGRESMTDVDNKRAKKIARSSLMLGMKGPTHPQWSHSPYSRCKPLTWASILKDIASHAQPHLTHLTKLIKITATAESFPEWLVLFGVIYDTECIRIIAHMPYRKEQHVLCFASYLVDELPFRFLTQGTASCQVILERLRIVLALTTLRRHVVRLSKSLFGDAGLSWSGGGRSDDGQSQSERSACNSWLSCSRAESHSDSHPFANEEHASEQCSTEYSTCPSSAHASTDLRPPANPSPAEEAPSIADKRSVLTDASDSRGVGGDDPSLGSPSIISFCSTCSSSSDNFSASDSMYSEHSQCTESEGGDYMEASTTSLSRDPARPNKFTEARRCEIVAWARQVIPTEHPVDDTYRMTIHYS</sequence>
<name>A0A0C9TTI1_PAXIN</name>
<reference evidence="3" key="2">
    <citation type="submission" date="2015-01" db="EMBL/GenBank/DDBJ databases">
        <title>Evolutionary Origins and Diversification of the Mycorrhizal Mutualists.</title>
        <authorList>
            <consortium name="DOE Joint Genome Institute"/>
            <consortium name="Mycorrhizal Genomics Consortium"/>
            <person name="Kohler A."/>
            <person name="Kuo A."/>
            <person name="Nagy L.G."/>
            <person name="Floudas D."/>
            <person name="Copeland A."/>
            <person name="Barry K.W."/>
            <person name="Cichocki N."/>
            <person name="Veneault-Fourrey C."/>
            <person name="LaButti K."/>
            <person name="Lindquist E.A."/>
            <person name="Lipzen A."/>
            <person name="Lundell T."/>
            <person name="Morin E."/>
            <person name="Murat C."/>
            <person name="Riley R."/>
            <person name="Ohm R."/>
            <person name="Sun H."/>
            <person name="Tunlid A."/>
            <person name="Henrissat B."/>
            <person name="Grigoriev I.V."/>
            <person name="Hibbett D.S."/>
            <person name="Martin F."/>
        </authorList>
    </citation>
    <scope>NUCLEOTIDE SEQUENCE [LARGE SCALE GENOMIC DNA]</scope>
    <source>
        <strain evidence="3">ATCC 200175</strain>
    </source>
</reference>
<feature type="region of interest" description="Disordered" evidence="1">
    <location>
        <begin position="453"/>
        <end position="479"/>
    </location>
</feature>